<dbReference type="EMBL" id="BK015919">
    <property type="protein sequence ID" value="DAF85202.1"/>
    <property type="molecule type" value="Genomic_DNA"/>
</dbReference>
<proteinExistence type="predicted"/>
<sequence length="33" mass="3561">MLPLRLGGCWVNQQLPKAAAPRMEGGSYVCISN</sequence>
<organism evidence="1">
    <name type="scientific">Siphoviridae sp. ctj8j9</name>
    <dbReference type="NCBI Taxonomy" id="2825629"/>
    <lineage>
        <taxon>Viruses</taxon>
        <taxon>Duplodnaviria</taxon>
        <taxon>Heunggongvirae</taxon>
        <taxon>Uroviricota</taxon>
        <taxon>Caudoviricetes</taxon>
    </lineage>
</organism>
<accession>A0A8S5TSL0</accession>
<evidence type="ECO:0000313" key="1">
    <source>
        <dbReference type="EMBL" id="DAF85202.1"/>
    </source>
</evidence>
<name>A0A8S5TSL0_9CAUD</name>
<reference evidence="1" key="1">
    <citation type="journal article" date="2021" name="Proc. Natl. Acad. Sci. U.S.A.">
        <title>A Catalog of Tens of Thousands of Viruses from Human Metagenomes Reveals Hidden Associations with Chronic Diseases.</title>
        <authorList>
            <person name="Tisza M.J."/>
            <person name="Buck C.B."/>
        </authorList>
    </citation>
    <scope>NUCLEOTIDE SEQUENCE</scope>
    <source>
        <strain evidence="1">Ctj8j9</strain>
    </source>
</reference>
<protein>
    <submittedName>
        <fullName evidence="1">Uncharacterized protein</fullName>
    </submittedName>
</protein>